<name>A0A836HCV4_9TRYP</name>
<keyword evidence="1" id="KW-0472">Membrane</keyword>
<organism evidence="2 3">
    <name type="scientific">Leishmania martiniquensis</name>
    <dbReference type="NCBI Taxonomy" id="1580590"/>
    <lineage>
        <taxon>Eukaryota</taxon>
        <taxon>Discoba</taxon>
        <taxon>Euglenozoa</taxon>
        <taxon>Kinetoplastea</taxon>
        <taxon>Metakinetoplastina</taxon>
        <taxon>Trypanosomatida</taxon>
        <taxon>Trypanosomatidae</taxon>
        <taxon>Leishmaniinae</taxon>
        <taxon>Leishmania</taxon>
    </lineage>
</organism>
<dbReference type="Proteomes" id="UP000673552">
    <property type="component" value="Unassembled WGS sequence"/>
</dbReference>
<keyword evidence="1" id="KW-1133">Transmembrane helix</keyword>
<feature type="transmembrane region" description="Helical" evidence="1">
    <location>
        <begin position="21"/>
        <end position="43"/>
    </location>
</feature>
<dbReference type="GeneID" id="92513573"/>
<evidence type="ECO:0000313" key="3">
    <source>
        <dbReference type="Proteomes" id="UP000673552"/>
    </source>
</evidence>
<proteinExistence type="predicted"/>
<sequence length="151" mass="16585">MPRRLRRRHLSGTMVWRGATILWALFDGIGCLTLLSASGTTFYTGPKKDVEVFLQEDLSILPVPGEDVVDMITLTELGTAAVTPETFSFHSSRYHRHLQHDLQAHCVLMVANAFANSPKTPRVATCAFSGSCWRMRCAATCKVGGGRSCRG</sequence>
<dbReference type="AlphaFoldDB" id="A0A836HCV4"/>
<keyword evidence="1" id="KW-0812">Transmembrane</keyword>
<reference evidence="3" key="1">
    <citation type="journal article" date="2021" name="Microbiol. Resour. Announc.">
        <title>LGAAP: Leishmaniinae Genome Assembly and Annotation Pipeline.</title>
        <authorList>
            <person name="Almutairi H."/>
            <person name="Urbaniak M.D."/>
            <person name="Bates M.D."/>
            <person name="Jariyapan N."/>
            <person name="Kwakye-Nuako G."/>
            <person name="Thomaz-Soccol V."/>
            <person name="Al-Salem W.S."/>
            <person name="Dillon R.J."/>
            <person name="Bates P.A."/>
            <person name="Gatherer D."/>
        </authorList>
    </citation>
    <scope>NUCLEOTIDE SEQUENCE [LARGE SCALE GENOMIC DNA]</scope>
</reference>
<dbReference type="RefSeq" id="XP_067177671.1">
    <property type="nucleotide sequence ID" value="XM_067321061.1"/>
</dbReference>
<protein>
    <submittedName>
        <fullName evidence="2">Uncharacterized protein</fullName>
    </submittedName>
</protein>
<evidence type="ECO:0000313" key="2">
    <source>
        <dbReference type="EMBL" id="KAG5475406.1"/>
    </source>
</evidence>
<dbReference type="KEGG" id="lmat:92513573"/>
<gene>
    <name evidence="2" type="ORF">LSCM1_03519</name>
</gene>
<reference evidence="3" key="2">
    <citation type="journal article" date="2021" name="Sci. Data">
        <title>Chromosome-scale genome sequencing, assembly and annotation of six genomes from subfamily Leishmaniinae.</title>
        <authorList>
            <person name="Almutairi H."/>
            <person name="Urbaniak M.D."/>
            <person name="Bates M.D."/>
            <person name="Jariyapan N."/>
            <person name="Kwakye-Nuako G."/>
            <person name="Thomaz Soccol V."/>
            <person name="Al-Salem W.S."/>
            <person name="Dillon R.J."/>
            <person name="Bates P.A."/>
            <person name="Gatherer D."/>
        </authorList>
    </citation>
    <scope>NUCLEOTIDE SEQUENCE [LARGE SCALE GENOMIC DNA]</scope>
</reference>
<accession>A0A836HCV4</accession>
<keyword evidence="3" id="KW-1185">Reference proteome</keyword>
<dbReference type="OrthoDB" id="264002at2759"/>
<evidence type="ECO:0000256" key="1">
    <source>
        <dbReference type="SAM" id="Phobius"/>
    </source>
</evidence>
<dbReference type="EMBL" id="JAFEUZ010000027">
    <property type="protein sequence ID" value="KAG5475406.1"/>
    <property type="molecule type" value="Genomic_DNA"/>
</dbReference>
<comment type="caution">
    <text evidence="2">The sequence shown here is derived from an EMBL/GenBank/DDBJ whole genome shotgun (WGS) entry which is preliminary data.</text>
</comment>